<keyword evidence="4 9" id="KW-1003">Cell membrane</keyword>
<evidence type="ECO:0000256" key="3">
    <source>
        <dbReference type="ARBA" id="ARBA00022448"/>
    </source>
</evidence>
<keyword evidence="6 9" id="KW-0812">Transmembrane</keyword>
<proteinExistence type="inferred from homology"/>
<dbReference type="PANTHER" id="PTHR30386:SF17">
    <property type="entry name" value="ALKALINE PROTEASE SECRETION PROTEIN APRE"/>
    <property type="match status" value="1"/>
</dbReference>
<keyword evidence="5 9" id="KW-0997">Cell inner membrane</keyword>
<evidence type="ECO:0000256" key="6">
    <source>
        <dbReference type="ARBA" id="ARBA00022692"/>
    </source>
</evidence>
<keyword evidence="14" id="KW-1185">Reference proteome</keyword>
<evidence type="ECO:0000313" key="14">
    <source>
        <dbReference type="Proteomes" id="UP000628017"/>
    </source>
</evidence>
<dbReference type="InterPro" id="IPR050739">
    <property type="entry name" value="MFP"/>
</dbReference>
<dbReference type="Gene3D" id="2.40.50.100">
    <property type="match status" value="1"/>
</dbReference>
<evidence type="ECO:0000256" key="10">
    <source>
        <dbReference type="SAM" id="Coils"/>
    </source>
</evidence>
<dbReference type="Gene3D" id="2.40.30.170">
    <property type="match status" value="1"/>
</dbReference>
<evidence type="ECO:0000256" key="7">
    <source>
        <dbReference type="ARBA" id="ARBA00022989"/>
    </source>
</evidence>
<feature type="domain" description="AprE-like beta-barrel" evidence="12">
    <location>
        <begin position="338"/>
        <end position="427"/>
    </location>
</feature>
<dbReference type="InterPro" id="IPR058781">
    <property type="entry name" value="HH_AprE-like"/>
</dbReference>
<dbReference type="InterPro" id="IPR058982">
    <property type="entry name" value="Beta-barrel_AprE"/>
</dbReference>
<dbReference type="PRINTS" id="PR01490">
    <property type="entry name" value="RTXTOXIND"/>
</dbReference>
<evidence type="ECO:0000256" key="4">
    <source>
        <dbReference type="ARBA" id="ARBA00022475"/>
    </source>
</evidence>
<evidence type="ECO:0000256" key="9">
    <source>
        <dbReference type="RuleBase" id="RU365093"/>
    </source>
</evidence>
<dbReference type="Proteomes" id="UP000628017">
    <property type="component" value="Unassembled WGS sequence"/>
</dbReference>
<reference evidence="13" key="2">
    <citation type="submission" date="2020-09" db="EMBL/GenBank/DDBJ databases">
        <authorList>
            <person name="Sun Q."/>
            <person name="Zhou Y."/>
        </authorList>
    </citation>
    <scope>NUCLEOTIDE SEQUENCE</scope>
    <source>
        <strain evidence="13">CGMCC 1.15880</strain>
    </source>
</reference>
<feature type="transmembrane region" description="Helical" evidence="9">
    <location>
        <begin position="30"/>
        <end position="50"/>
    </location>
</feature>
<keyword evidence="10" id="KW-0175">Coiled coil</keyword>
<evidence type="ECO:0000313" key="13">
    <source>
        <dbReference type="EMBL" id="GGA16973.1"/>
    </source>
</evidence>
<protein>
    <recommendedName>
        <fullName evidence="9">Membrane fusion protein (MFP) family protein</fullName>
    </recommendedName>
</protein>
<feature type="coiled-coil region" evidence="10">
    <location>
        <begin position="160"/>
        <end position="246"/>
    </location>
</feature>
<dbReference type="PANTHER" id="PTHR30386">
    <property type="entry name" value="MEMBRANE FUSION SUBUNIT OF EMRAB-TOLC MULTIDRUG EFFLUX PUMP"/>
    <property type="match status" value="1"/>
</dbReference>
<dbReference type="GO" id="GO:0015031">
    <property type="term" value="P:protein transport"/>
    <property type="evidence" value="ECO:0007669"/>
    <property type="project" value="InterPro"/>
</dbReference>
<feature type="domain" description="AprE-like long alpha-helical hairpin" evidence="11">
    <location>
        <begin position="106"/>
        <end position="290"/>
    </location>
</feature>
<dbReference type="Pfam" id="PF25994">
    <property type="entry name" value="HH_AprE"/>
    <property type="match status" value="1"/>
</dbReference>
<dbReference type="EMBL" id="BMKA01000002">
    <property type="protein sequence ID" value="GGA16973.1"/>
    <property type="molecule type" value="Genomic_DNA"/>
</dbReference>
<organism evidence="13 14">
    <name type="scientific">Neptunicoccus cionae</name>
    <dbReference type="NCBI Taxonomy" id="2035344"/>
    <lineage>
        <taxon>Bacteria</taxon>
        <taxon>Pseudomonadati</taxon>
        <taxon>Pseudomonadota</taxon>
        <taxon>Alphaproteobacteria</taxon>
        <taxon>Rhodobacterales</taxon>
        <taxon>Paracoccaceae</taxon>
        <taxon>Neptunicoccus</taxon>
    </lineage>
</organism>
<dbReference type="GO" id="GO:0005886">
    <property type="term" value="C:plasma membrane"/>
    <property type="evidence" value="ECO:0007669"/>
    <property type="project" value="UniProtKB-SubCell"/>
</dbReference>
<comment type="similarity">
    <text evidence="2 9">Belongs to the membrane fusion protein (MFP) (TC 8.A.1) family.</text>
</comment>
<dbReference type="InterPro" id="IPR010129">
    <property type="entry name" value="T1SS_HlyD"/>
</dbReference>
<dbReference type="NCBIfam" id="TIGR01843">
    <property type="entry name" value="type_I_hlyD"/>
    <property type="match status" value="1"/>
</dbReference>
<dbReference type="AlphaFoldDB" id="A0A916QWN8"/>
<dbReference type="Pfam" id="PF26002">
    <property type="entry name" value="Beta-barrel_AprE"/>
    <property type="match status" value="1"/>
</dbReference>
<accession>A0A916QWN8</accession>
<keyword evidence="3 9" id="KW-0813">Transport</keyword>
<evidence type="ECO:0000259" key="12">
    <source>
        <dbReference type="Pfam" id="PF26002"/>
    </source>
</evidence>
<evidence type="ECO:0000256" key="8">
    <source>
        <dbReference type="ARBA" id="ARBA00023136"/>
    </source>
</evidence>
<name>A0A916QWN8_9RHOB</name>
<keyword evidence="7 9" id="KW-1133">Transmembrane helix</keyword>
<evidence type="ECO:0000256" key="1">
    <source>
        <dbReference type="ARBA" id="ARBA00004377"/>
    </source>
</evidence>
<dbReference type="RefSeq" id="WP_229678479.1">
    <property type="nucleotide sequence ID" value="NZ_BMKA01000002.1"/>
</dbReference>
<comment type="caution">
    <text evidence="13">The sequence shown here is derived from an EMBL/GenBank/DDBJ whole genome shotgun (WGS) entry which is preliminary data.</text>
</comment>
<reference evidence="13" key="1">
    <citation type="journal article" date="2014" name="Int. J. Syst. Evol. Microbiol.">
        <title>Complete genome sequence of Corynebacterium casei LMG S-19264T (=DSM 44701T), isolated from a smear-ripened cheese.</title>
        <authorList>
            <consortium name="US DOE Joint Genome Institute (JGI-PGF)"/>
            <person name="Walter F."/>
            <person name="Albersmeier A."/>
            <person name="Kalinowski J."/>
            <person name="Ruckert C."/>
        </authorList>
    </citation>
    <scope>NUCLEOTIDE SEQUENCE</scope>
    <source>
        <strain evidence="13">CGMCC 1.15880</strain>
    </source>
</reference>
<evidence type="ECO:0000259" key="11">
    <source>
        <dbReference type="Pfam" id="PF25994"/>
    </source>
</evidence>
<evidence type="ECO:0000256" key="2">
    <source>
        <dbReference type="ARBA" id="ARBA00009477"/>
    </source>
</evidence>
<comment type="subcellular location">
    <subcellularLocation>
        <location evidence="1 9">Cell inner membrane</location>
        <topology evidence="1 9">Single-pass membrane protein</topology>
    </subcellularLocation>
</comment>
<keyword evidence="8 9" id="KW-0472">Membrane</keyword>
<sequence length="449" mass="49467">MSVQQLSMAGMPGGVAPAPARAHWSARKPLFLGMLAVAVLVGVLGVWGSFATISGAVISSGMIQVESLRQVVQHPQGGVVGQIMVKEGDRVEAGDVLIRFDDTLLRSELSTVNGQLNEIQSRRARLIAERDDAETLTFDPDLLEVAKTSPDVTALIEGQSRLFEARRESLDKQVEQLNERKQQIKLQIRGVEAQLESSKQQVELITKELIDQQGLLAKGLAQASRVLSLEREAARLKGSIGELESSAARGGAQIVETDIQILQLRNQRREEAISTLRDLSYSEIEMMERKLSLRETLSRMDVRAPMSGVIHGLTVHAIRSVVRPADAILYVVPTDSPLVITTRISAINVDQVHVGQDASLRFSTFDQRTTPEIFGTVAKVSADVFQDDTTGMSYYSAEIVPNEGEMDRLGDVELLPGMPVEAFIKTEERSPISYLTKPFTDYFNRAFRE</sequence>
<evidence type="ECO:0000256" key="5">
    <source>
        <dbReference type="ARBA" id="ARBA00022519"/>
    </source>
</evidence>
<gene>
    <name evidence="13" type="ORF">GCM10011498_16920</name>
</gene>